<dbReference type="Proteomes" id="UP000677228">
    <property type="component" value="Unassembled WGS sequence"/>
</dbReference>
<evidence type="ECO:0000256" key="1">
    <source>
        <dbReference type="SAM" id="MobiDB-lite"/>
    </source>
</evidence>
<gene>
    <name evidence="2" type="ORF">OVA965_LOCUS22270</name>
    <name evidence="3" type="ORF">TMI583_LOCUS22980</name>
</gene>
<accession>A0A8S2EG06</accession>
<organism evidence="2 4">
    <name type="scientific">Didymodactylos carnosus</name>
    <dbReference type="NCBI Taxonomy" id="1234261"/>
    <lineage>
        <taxon>Eukaryota</taxon>
        <taxon>Metazoa</taxon>
        <taxon>Spiralia</taxon>
        <taxon>Gnathifera</taxon>
        <taxon>Rotifera</taxon>
        <taxon>Eurotatoria</taxon>
        <taxon>Bdelloidea</taxon>
        <taxon>Philodinida</taxon>
        <taxon>Philodinidae</taxon>
        <taxon>Didymodactylos</taxon>
    </lineage>
</organism>
<proteinExistence type="predicted"/>
<evidence type="ECO:0000313" key="3">
    <source>
        <dbReference type="EMBL" id="CAF3976278.1"/>
    </source>
</evidence>
<feature type="compositionally biased region" description="Basic and acidic residues" evidence="1">
    <location>
        <begin position="53"/>
        <end position="65"/>
    </location>
</feature>
<name>A0A8S2EG06_9BILA</name>
<evidence type="ECO:0000313" key="2">
    <source>
        <dbReference type="EMBL" id="CAF1164696.1"/>
    </source>
</evidence>
<evidence type="ECO:0000313" key="4">
    <source>
        <dbReference type="Proteomes" id="UP000677228"/>
    </source>
</evidence>
<feature type="region of interest" description="Disordered" evidence="1">
    <location>
        <begin position="53"/>
        <end position="74"/>
    </location>
</feature>
<comment type="caution">
    <text evidence="2">The sequence shown here is derived from an EMBL/GenBank/DDBJ whole genome shotgun (WGS) entry which is preliminary data.</text>
</comment>
<reference evidence="2" key="1">
    <citation type="submission" date="2021-02" db="EMBL/GenBank/DDBJ databases">
        <authorList>
            <person name="Nowell W R."/>
        </authorList>
    </citation>
    <scope>NUCLEOTIDE SEQUENCE</scope>
</reference>
<sequence length="138" mass="15642">MFALRQIVQDPTTVSEVISAVKDVAPYVLGVTATTVVTCKLSAQFKTWLENNKKEVEESEKDRNGEPTPAVPRGVKFTKGYQAQSGKTYWERATDGDLFVENVAHSKPHFEVYRSLQNLEKGKRHRAVTYNGILMKYF</sequence>
<dbReference type="Proteomes" id="UP000682733">
    <property type="component" value="Unassembled WGS sequence"/>
</dbReference>
<dbReference type="EMBL" id="CAJNOK010012495">
    <property type="protein sequence ID" value="CAF1164696.1"/>
    <property type="molecule type" value="Genomic_DNA"/>
</dbReference>
<protein>
    <submittedName>
        <fullName evidence="2">Uncharacterized protein</fullName>
    </submittedName>
</protein>
<dbReference type="AlphaFoldDB" id="A0A8S2EG06"/>
<dbReference type="EMBL" id="CAJOBA010034015">
    <property type="protein sequence ID" value="CAF3976278.1"/>
    <property type="molecule type" value="Genomic_DNA"/>
</dbReference>